<dbReference type="PANTHER" id="PTHR33386">
    <property type="entry name" value="OS02G0740600 PROTEIN"/>
    <property type="match status" value="1"/>
</dbReference>
<evidence type="ECO:0000313" key="2">
    <source>
        <dbReference type="EMBL" id="KAK4360935.1"/>
    </source>
</evidence>
<dbReference type="Proteomes" id="UP001291623">
    <property type="component" value="Unassembled WGS sequence"/>
</dbReference>
<dbReference type="EMBL" id="JAVYJV010000010">
    <property type="protein sequence ID" value="KAK4360935.1"/>
    <property type="molecule type" value="Genomic_DNA"/>
</dbReference>
<keyword evidence="3" id="KW-1185">Reference proteome</keyword>
<comment type="caution">
    <text evidence="2">The sequence shown here is derived from an EMBL/GenBank/DDBJ whole genome shotgun (WGS) entry which is preliminary data.</text>
</comment>
<dbReference type="PANTHER" id="PTHR33386:SF31">
    <property type="match status" value="1"/>
</dbReference>
<evidence type="ECO:0000313" key="3">
    <source>
        <dbReference type="Proteomes" id="UP001291623"/>
    </source>
</evidence>
<evidence type="ECO:0000256" key="1">
    <source>
        <dbReference type="SAM" id="MobiDB-lite"/>
    </source>
</evidence>
<feature type="region of interest" description="Disordered" evidence="1">
    <location>
        <begin position="1"/>
        <end position="46"/>
    </location>
</feature>
<dbReference type="AlphaFoldDB" id="A0AAE1RZX7"/>
<feature type="compositionally biased region" description="Basic and acidic residues" evidence="1">
    <location>
        <begin position="25"/>
        <end position="35"/>
    </location>
</feature>
<proteinExistence type="predicted"/>
<name>A0AAE1RZX7_9SOLA</name>
<accession>A0AAE1RZX7</accession>
<gene>
    <name evidence="2" type="ORF">RND71_019887</name>
</gene>
<sequence length="84" mass="8772">MASDGPSWADQWGAGGIGAMDEDDSYYKSSKENGNKKKASTSSSAGIGKVKAVAVAGAQKVKNGPSMFIKWVRSKSQKKNSSIS</sequence>
<reference evidence="2" key="1">
    <citation type="submission" date="2023-12" db="EMBL/GenBank/DDBJ databases">
        <title>Genome assembly of Anisodus tanguticus.</title>
        <authorList>
            <person name="Wang Y.-J."/>
        </authorList>
    </citation>
    <scope>NUCLEOTIDE SEQUENCE</scope>
    <source>
        <strain evidence="2">KB-2021</strain>
        <tissue evidence="2">Leaf</tissue>
    </source>
</reference>
<organism evidence="2 3">
    <name type="scientific">Anisodus tanguticus</name>
    <dbReference type="NCBI Taxonomy" id="243964"/>
    <lineage>
        <taxon>Eukaryota</taxon>
        <taxon>Viridiplantae</taxon>
        <taxon>Streptophyta</taxon>
        <taxon>Embryophyta</taxon>
        <taxon>Tracheophyta</taxon>
        <taxon>Spermatophyta</taxon>
        <taxon>Magnoliopsida</taxon>
        <taxon>eudicotyledons</taxon>
        <taxon>Gunneridae</taxon>
        <taxon>Pentapetalae</taxon>
        <taxon>asterids</taxon>
        <taxon>lamiids</taxon>
        <taxon>Solanales</taxon>
        <taxon>Solanaceae</taxon>
        <taxon>Solanoideae</taxon>
        <taxon>Hyoscyameae</taxon>
        <taxon>Anisodus</taxon>
    </lineage>
</organism>
<protein>
    <submittedName>
        <fullName evidence="2">Uncharacterized protein</fullName>
    </submittedName>
</protein>